<name>A0A212R628_9CHLR</name>
<dbReference type="InterPro" id="IPR006180">
    <property type="entry name" value="3-OHacyl-CoA_DH_CS"/>
</dbReference>
<dbReference type="PROSITE" id="PS00067">
    <property type="entry name" value="3HCDH"/>
    <property type="match status" value="1"/>
</dbReference>
<dbReference type="Proteomes" id="UP000197025">
    <property type="component" value="Unassembled WGS sequence"/>
</dbReference>
<dbReference type="InterPro" id="IPR008927">
    <property type="entry name" value="6-PGluconate_DH-like_C_sf"/>
</dbReference>
<protein>
    <submittedName>
        <fullName evidence="7">3-hydroxybutyryl-CoA dehydrogenase</fullName>
    </submittedName>
</protein>
<evidence type="ECO:0000313" key="8">
    <source>
        <dbReference type="Proteomes" id="UP000197025"/>
    </source>
</evidence>
<dbReference type="NCBIfam" id="NF005875">
    <property type="entry name" value="PRK07819.1"/>
    <property type="match status" value="1"/>
</dbReference>
<comment type="similarity">
    <text evidence="2">Belongs to the 3-hydroxyacyl-CoA dehydrogenase family.</text>
</comment>
<evidence type="ECO:0000313" key="7">
    <source>
        <dbReference type="EMBL" id="SNB67573.1"/>
    </source>
</evidence>
<dbReference type="GO" id="GO:0006635">
    <property type="term" value="P:fatty acid beta-oxidation"/>
    <property type="evidence" value="ECO:0007669"/>
    <property type="project" value="TreeGrafter"/>
</dbReference>
<dbReference type="AlphaFoldDB" id="A0A212R628"/>
<sequence length="287" mass="31454">MALQNVRTVGVVGCGLMGSGIAEVCARAGFQVIVREVNEELLRKGLDRIRASMAKAVERGKLSAAEMEAAWGHIRGTLRMEDFAACDLVIEAVVEDMPTKKQVFAELDRICPPHAVLASNTSSLSITELGSVTRRPEKVIGFHFFNPVPVMPLLEIVIGLQTAEETVALGRALAERLNKTVVISKDRPGFIVNRLLIPYLLDAIRLLEEGVATMEDIDTAIRLGLNHPMGPFTLMDFVGLDTLLFIADAMFEEFKDPRYAAPPLLRRMVAAGWLGRKSGKGFYTYAA</sequence>
<dbReference type="SUPFAM" id="SSF48179">
    <property type="entry name" value="6-phosphogluconate dehydrogenase C-terminal domain-like"/>
    <property type="match status" value="1"/>
</dbReference>
<dbReference type="PANTHER" id="PTHR48075:SF5">
    <property type="entry name" value="3-HYDROXYBUTYRYL-COA DEHYDROGENASE"/>
    <property type="match status" value="1"/>
</dbReference>
<evidence type="ECO:0000259" key="6">
    <source>
        <dbReference type="Pfam" id="PF02737"/>
    </source>
</evidence>
<proteinExistence type="inferred from homology"/>
<dbReference type="Pfam" id="PF02737">
    <property type="entry name" value="3HCDH_N"/>
    <property type="match status" value="1"/>
</dbReference>
<dbReference type="EMBL" id="FYEK01000032">
    <property type="protein sequence ID" value="SNB67573.1"/>
    <property type="molecule type" value="Genomic_DNA"/>
</dbReference>
<evidence type="ECO:0000256" key="1">
    <source>
        <dbReference type="ARBA" id="ARBA00005086"/>
    </source>
</evidence>
<evidence type="ECO:0000256" key="4">
    <source>
        <dbReference type="PIRSR" id="PIRSR000105-1"/>
    </source>
</evidence>
<dbReference type="Gene3D" id="1.10.1040.10">
    <property type="entry name" value="N-(1-d-carboxylethyl)-l-norvaline Dehydrogenase, domain 2"/>
    <property type="match status" value="1"/>
</dbReference>
<keyword evidence="8" id="KW-1185">Reference proteome</keyword>
<evidence type="ECO:0000259" key="5">
    <source>
        <dbReference type="Pfam" id="PF00725"/>
    </source>
</evidence>
<feature type="domain" description="3-hydroxyacyl-CoA dehydrogenase NAD binding" evidence="6">
    <location>
        <begin position="8"/>
        <end position="186"/>
    </location>
</feature>
<dbReference type="InterPro" id="IPR036291">
    <property type="entry name" value="NAD(P)-bd_dom_sf"/>
</dbReference>
<dbReference type="Gene3D" id="3.40.50.720">
    <property type="entry name" value="NAD(P)-binding Rossmann-like Domain"/>
    <property type="match status" value="1"/>
</dbReference>
<dbReference type="InParanoid" id="A0A212R628"/>
<comment type="pathway">
    <text evidence="1">Lipid metabolism; butanoate metabolism.</text>
</comment>
<feature type="domain" description="3-hydroxyacyl-CoA dehydrogenase C-terminal" evidence="5">
    <location>
        <begin position="189"/>
        <end position="285"/>
    </location>
</feature>
<dbReference type="FunCoup" id="A0A212R628">
    <property type="interactions" value="224"/>
</dbReference>
<evidence type="ECO:0000256" key="2">
    <source>
        <dbReference type="ARBA" id="ARBA00009463"/>
    </source>
</evidence>
<dbReference type="SUPFAM" id="SSF51735">
    <property type="entry name" value="NAD(P)-binding Rossmann-fold domains"/>
    <property type="match status" value="1"/>
</dbReference>
<dbReference type="OrthoDB" id="9771883at2"/>
<organism evidence="7 8">
    <name type="scientific">Thermoflexus hugenholtzii JAD2</name>
    <dbReference type="NCBI Taxonomy" id="877466"/>
    <lineage>
        <taxon>Bacteria</taxon>
        <taxon>Bacillati</taxon>
        <taxon>Chloroflexota</taxon>
        <taxon>Thermoflexia</taxon>
        <taxon>Thermoflexales</taxon>
        <taxon>Thermoflexaceae</taxon>
        <taxon>Thermoflexus</taxon>
    </lineage>
</organism>
<dbReference type="GO" id="GO:0070403">
    <property type="term" value="F:NAD+ binding"/>
    <property type="evidence" value="ECO:0007669"/>
    <property type="project" value="InterPro"/>
</dbReference>
<dbReference type="FunFam" id="3.40.50.720:FF:000009">
    <property type="entry name" value="Fatty oxidation complex, alpha subunit"/>
    <property type="match status" value="1"/>
</dbReference>
<dbReference type="InterPro" id="IPR006108">
    <property type="entry name" value="3HC_DH_C"/>
</dbReference>
<dbReference type="InterPro" id="IPR013328">
    <property type="entry name" value="6PGD_dom2"/>
</dbReference>
<gene>
    <name evidence="7" type="ORF">SAMN02746019_00013480</name>
</gene>
<keyword evidence="3" id="KW-0560">Oxidoreductase</keyword>
<accession>A0A212R628</accession>
<dbReference type="PIRSF" id="PIRSF000105">
    <property type="entry name" value="HCDH"/>
    <property type="match status" value="1"/>
</dbReference>
<dbReference type="RefSeq" id="WP_088571527.1">
    <property type="nucleotide sequence ID" value="NZ_FYEK01000032.1"/>
</dbReference>
<dbReference type="GO" id="GO:0008691">
    <property type="term" value="F:3-hydroxybutyryl-CoA dehydrogenase activity"/>
    <property type="evidence" value="ECO:0007669"/>
    <property type="project" value="TreeGrafter"/>
</dbReference>
<dbReference type="InterPro" id="IPR006176">
    <property type="entry name" value="3-OHacyl-CoA_DH_NAD-bd"/>
</dbReference>
<dbReference type="Pfam" id="PF00725">
    <property type="entry name" value="3HCDH"/>
    <property type="match status" value="1"/>
</dbReference>
<dbReference type="InterPro" id="IPR022694">
    <property type="entry name" value="3-OHacyl-CoA_DH"/>
</dbReference>
<evidence type="ECO:0000256" key="3">
    <source>
        <dbReference type="ARBA" id="ARBA00023002"/>
    </source>
</evidence>
<reference evidence="8" key="1">
    <citation type="submission" date="2017-06" db="EMBL/GenBank/DDBJ databases">
        <authorList>
            <person name="Varghese N."/>
            <person name="Submissions S."/>
        </authorList>
    </citation>
    <scope>NUCLEOTIDE SEQUENCE [LARGE SCALE GENOMIC DNA]</scope>
    <source>
        <strain evidence="8">JAD2</strain>
    </source>
</reference>
<feature type="site" description="Important for catalytic activity" evidence="4">
    <location>
        <position position="143"/>
    </location>
</feature>
<dbReference type="PANTHER" id="PTHR48075">
    <property type="entry name" value="3-HYDROXYACYL-COA DEHYDROGENASE FAMILY PROTEIN"/>
    <property type="match status" value="1"/>
</dbReference>